<feature type="transmembrane region" description="Helical" evidence="1">
    <location>
        <begin position="152"/>
        <end position="171"/>
    </location>
</feature>
<dbReference type="GO" id="GO:0005886">
    <property type="term" value="C:plasma membrane"/>
    <property type="evidence" value="ECO:0007669"/>
    <property type="project" value="TreeGrafter"/>
</dbReference>
<dbReference type="PANTHER" id="PTHR34989:SF1">
    <property type="entry name" value="PROTEIN HDED"/>
    <property type="match status" value="1"/>
</dbReference>
<feature type="transmembrane region" description="Helical" evidence="1">
    <location>
        <begin position="127"/>
        <end position="145"/>
    </location>
</feature>
<dbReference type="AlphaFoldDB" id="A0A831RMF5"/>
<comment type="caution">
    <text evidence="2">The sequence shown here is derived from an EMBL/GenBank/DDBJ whole genome shotgun (WGS) entry which is preliminary data.</text>
</comment>
<feature type="transmembrane region" description="Helical" evidence="1">
    <location>
        <begin position="234"/>
        <end position="256"/>
    </location>
</feature>
<dbReference type="EMBL" id="DRKP01000050">
    <property type="protein sequence ID" value="HEB95606.1"/>
    <property type="molecule type" value="Genomic_DNA"/>
</dbReference>
<dbReference type="InterPro" id="IPR005325">
    <property type="entry name" value="DUF308_memb"/>
</dbReference>
<keyword evidence="1" id="KW-1133">Transmembrane helix</keyword>
<sequence>MRHPDRIPGADQRICSTGGSAALASGRPHPYCFRHSLTDTAMHGSGCLSDHESHSSSGQWAIDTGGSATGSRGIQRRQEEEPLSGTIIEISTNARSRRRLRHSGLLLIGIGLTGIVLPQVISITLSLLVGGLLLAAAALTGYAAWHGFARSRLGWLQPVVLLFLGLVMLLLPSVGAAAIGLILTVFFLLDGIAGIALAYAARPLPGWAWTLFSGLVSLAIAIVFIAGWPFQATWLVGLFVGISLLLDGLSLLILAAPGP</sequence>
<evidence type="ECO:0008006" key="3">
    <source>
        <dbReference type="Google" id="ProtNLM"/>
    </source>
</evidence>
<dbReference type="Proteomes" id="UP000886251">
    <property type="component" value="Unassembled WGS sequence"/>
</dbReference>
<gene>
    <name evidence="2" type="ORF">ENI96_04145</name>
</gene>
<evidence type="ECO:0000256" key="1">
    <source>
        <dbReference type="SAM" id="Phobius"/>
    </source>
</evidence>
<feature type="transmembrane region" description="Helical" evidence="1">
    <location>
        <begin position="207"/>
        <end position="228"/>
    </location>
</feature>
<dbReference type="InterPro" id="IPR052712">
    <property type="entry name" value="Acid_resist_chaperone_HdeD"/>
</dbReference>
<dbReference type="PANTHER" id="PTHR34989">
    <property type="entry name" value="PROTEIN HDED"/>
    <property type="match status" value="1"/>
</dbReference>
<keyword evidence="1" id="KW-0812">Transmembrane</keyword>
<dbReference type="Pfam" id="PF03729">
    <property type="entry name" value="DUF308"/>
    <property type="match status" value="1"/>
</dbReference>
<accession>A0A831RMF5</accession>
<protein>
    <recommendedName>
        <fullName evidence="3">HdeD family acid-resistance protein</fullName>
    </recommendedName>
</protein>
<keyword evidence="1" id="KW-0472">Membrane</keyword>
<name>A0A831RMF5_9GAMM</name>
<organism evidence="2">
    <name type="scientific">Sedimenticola thiotaurini</name>
    <dbReference type="NCBI Taxonomy" id="1543721"/>
    <lineage>
        <taxon>Bacteria</taxon>
        <taxon>Pseudomonadati</taxon>
        <taxon>Pseudomonadota</taxon>
        <taxon>Gammaproteobacteria</taxon>
        <taxon>Chromatiales</taxon>
        <taxon>Sedimenticolaceae</taxon>
        <taxon>Sedimenticola</taxon>
    </lineage>
</organism>
<feature type="transmembrane region" description="Helical" evidence="1">
    <location>
        <begin position="177"/>
        <end position="200"/>
    </location>
</feature>
<reference evidence="2" key="1">
    <citation type="journal article" date="2020" name="mSystems">
        <title>Genome- and Community-Level Interaction Insights into Carbon Utilization and Element Cycling Functions of Hydrothermarchaeota in Hydrothermal Sediment.</title>
        <authorList>
            <person name="Zhou Z."/>
            <person name="Liu Y."/>
            <person name="Xu W."/>
            <person name="Pan J."/>
            <person name="Luo Z.H."/>
            <person name="Li M."/>
        </authorList>
    </citation>
    <scope>NUCLEOTIDE SEQUENCE [LARGE SCALE GENOMIC DNA]</scope>
    <source>
        <strain evidence="2">HyVt-443</strain>
    </source>
</reference>
<evidence type="ECO:0000313" key="2">
    <source>
        <dbReference type="EMBL" id="HEB95606.1"/>
    </source>
</evidence>
<proteinExistence type="predicted"/>